<dbReference type="EMBL" id="CP000967">
    <property type="protein sequence ID" value="ACD60825.1"/>
    <property type="molecule type" value="Genomic_DNA"/>
</dbReference>
<name>A0A0K0GPJ1_XANOP</name>
<evidence type="ECO:0000313" key="1">
    <source>
        <dbReference type="EMBL" id="ACD60825.1"/>
    </source>
</evidence>
<gene>
    <name evidence="1" type="ordered locus">PXO_02537</name>
</gene>
<accession>A0A0K0GPJ1</accession>
<reference evidence="1 2" key="1">
    <citation type="journal article" date="2008" name="BMC Genomics">
        <title>Genome sequence and rapid evolution of the rice pathogen Xanthomonas oryzae pv. oryzae PXO99A.</title>
        <authorList>
            <person name="Salzberg S.L."/>
            <person name="Sommer D.D."/>
            <person name="Schatz M.C."/>
            <person name="Phillippy A.M."/>
            <person name="Rabinowicz P.D."/>
            <person name="Tsuge S."/>
            <person name="Furutani A."/>
            <person name="Ochiai H."/>
            <person name="Delcher A.L."/>
            <person name="Kelley D."/>
            <person name="Madupu R."/>
            <person name="Puiu D."/>
            <person name="Radune D."/>
            <person name="Shumway M."/>
            <person name="Trapnell C."/>
            <person name="Aparna G."/>
            <person name="Jha G."/>
            <person name="Pandey A."/>
            <person name="Patil P.B."/>
            <person name="Ishihara H."/>
            <person name="Meyer D.F."/>
            <person name="Szurek B."/>
            <person name="Verdier V."/>
            <person name="Koebnik R."/>
            <person name="Dow J.M."/>
            <person name="Ryan R.P."/>
            <person name="Hirata H."/>
            <person name="Tsuyumu S."/>
            <person name="Won Lee S."/>
            <person name="Seo Y.S."/>
            <person name="Sriariyanum M."/>
            <person name="Ronald P.C."/>
            <person name="Sonti R.V."/>
            <person name="Van Sluys M.A."/>
            <person name="Leach J.E."/>
            <person name="White F.F."/>
            <person name="Bogdanove A.J."/>
        </authorList>
    </citation>
    <scope>NUCLEOTIDE SEQUENCE [LARGE SCALE GENOMIC DNA]</scope>
    <source>
        <strain evidence="1 2">PXO99A</strain>
    </source>
</reference>
<dbReference type="HOGENOM" id="CLU_3319362_0_0_6"/>
<evidence type="ECO:0000313" key="2">
    <source>
        <dbReference type="Proteomes" id="UP000001740"/>
    </source>
</evidence>
<dbReference type="KEGG" id="xop:PXO_02537"/>
<dbReference type="Proteomes" id="UP000001740">
    <property type="component" value="Chromosome"/>
</dbReference>
<sequence length="39" mass="4072">MRWSLRPPSGGALVMRSRIEAARDGGLDEDDGVSTAAGN</sequence>
<organism evidence="1 2">
    <name type="scientific">Xanthomonas oryzae pv. oryzae (strain PXO99A)</name>
    <dbReference type="NCBI Taxonomy" id="360094"/>
    <lineage>
        <taxon>Bacteria</taxon>
        <taxon>Pseudomonadati</taxon>
        <taxon>Pseudomonadota</taxon>
        <taxon>Gammaproteobacteria</taxon>
        <taxon>Lysobacterales</taxon>
        <taxon>Lysobacteraceae</taxon>
        <taxon>Xanthomonas</taxon>
    </lineage>
</organism>
<dbReference type="AlphaFoldDB" id="A0A0K0GPJ1"/>
<proteinExistence type="predicted"/>
<protein>
    <submittedName>
        <fullName evidence="1">Uncharacterized protein</fullName>
    </submittedName>
</protein>